<accession>A0A3P4ATU8</accession>
<organism evidence="1 2">
    <name type="scientific">Thermus thermophilus</name>
    <dbReference type="NCBI Taxonomy" id="274"/>
    <lineage>
        <taxon>Bacteria</taxon>
        <taxon>Thermotogati</taxon>
        <taxon>Deinococcota</taxon>
        <taxon>Deinococci</taxon>
        <taxon>Thermales</taxon>
        <taxon>Thermaceae</taxon>
        <taxon>Thermus</taxon>
    </lineage>
</organism>
<dbReference type="AlphaFoldDB" id="A0A3P4ATU8"/>
<dbReference type="EMBL" id="LR027519">
    <property type="protein sequence ID" value="VCU54562.1"/>
    <property type="molecule type" value="Genomic_DNA"/>
</dbReference>
<proteinExistence type="predicted"/>
<geneLocation type="plasmid" evidence="1 2">
    <name>3</name>
</geneLocation>
<dbReference type="RefSeq" id="WP_172596981.1">
    <property type="nucleotide sequence ID" value="NZ_LR027519.1"/>
</dbReference>
<sequence length="53" mass="6266">MKRWIDRGPKWVKRDPLPRVEFRLSEEALAALRARPLAPKAPGYWIARARGRR</sequence>
<dbReference type="Proteomes" id="UP000279841">
    <property type="component" value="Plasmid 3"/>
</dbReference>
<reference evidence="1 2" key="1">
    <citation type="submission" date="2018-10" db="EMBL/GenBank/DDBJ databases">
        <authorList>
            <person name="Peiro R."/>
            <person name="Begona"/>
            <person name="Cbmso G."/>
            <person name="Lopez M."/>
            <person name="Gonzalez S."/>
            <person name="Sacristan E."/>
            <person name="Castillo E."/>
        </authorList>
    </citation>
    <scope>NUCLEOTIDE SEQUENCE [LARGE SCALE GENOMIC DNA]</scope>
    <source>
        <strain evidence="1">TTHNAR1</strain>
        <plasmid evidence="2">3</plasmid>
    </source>
</reference>
<evidence type="ECO:0000313" key="1">
    <source>
        <dbReference type="EMBL" id="VCU54562.1"/>
    </source>
</evidence>
<protein>
    <submittedName>
        <fullName evidence="1">Uncharacterized protein</fullName>
    </submittedName>
</protein>
<evidence type="ECO:0000313" key="2">
    <source>
        <dbReference type="Proteomes" id="UP000279841"/>
    </source>
</evidence>
<name>A0A3P4ATU8_THETH</name>
<keyword evidence="1" id="KW-0614">Plasmid</keyword>
<gene>
    <name evidence="1" type="ORF">TTHNP3_00075</name>
</gene>